<comment type="subcellular location">
    <subcellularLocation>
        <location evidence="1 11">Cytoplasm</location>
    </subcellularLocation>
</comment>
<evidence type="ECO:0000259" key="13">
    <source>
        <dbReference type="PROSITE" id="PS50862"/>
    </source>
</evidence>
<feature type="binding site" evidence="12">
    <location>
        <position position="134"/>
    </location>
    <ligand>
        <name>L-histidine</name>
        <dbReference type="ChEBI" id="CHEBI:57595"/>
    </ligand>
</feature>
<evidence type="ECO:0000256" key="10">
    <source>
        <dbReference type="ARBA" id="ARBA00047639"/>
    </source>
</evidence>
<evidence type="ECO:0000313" key="14">
    <source>
        <dbReference type="EMBL" id="AWD32493.1"/>
    </source>
</evidence>
<evidence type="ECO:0000256" key="4">
    <source>
        <dbReference type="ARBA" id="ARBA00022490"/>
    </source>
</evidence>
<comment type="similarity">
    <text evidence="2 11">Belongs to the class-II aminoacyl-tRNA synthetase family.</text>
</comment>
<evidence type="ECO:0000256" key="3">
    <source>
        <dbReference type="ARBA" id="ARBA00011738"/>
    </source>
</evidence>
<evidence type="ECO:0000256" key="7">
    <source>
        <dbReference type="ARBA" id="ARBA00022840"/>
    </source>
</evidence>
<comment type="subunit">
    <text evidence="3 11">Homodimer.</text>
</comment>
<protein>
    <recommendedName>
        <fullName evidence="11">Histidine--tRNA ligase</fullName>
        <ecNumber evidence="11">6.1.1.21</ecNumber>
    </recommendedName>
    <alternativeName>
        <fullName evidence="11">Histidyl-tRNA synthetase</fullName>
        <shortName evidence="11">HisRS</shortName>
    </alternativeName>
</protein>
<gene>
    <name evidence="11 14" type="primary">hisS</name>
    <name evidence="14" type="ORF">CKSOR_00376</name>
</gene>
<feature type="binding site" evidence="12">
    <location>
        <position position="130"/>
    </location>
    <ligand>
        <name>L-histidine</name>
        <dbReference type="ChEBI" id="CHEBI:57595"/>
    </ligand>
</feature>
<dbReference type="HAMAP" id="MF_00127">
    <property type="entry name" value="His_tRNA_synth"/>
    <property type="match status" value="1"/>
</dbReference>
<dbReference type="Pfam" id="PF13393">
    <property type="entry name" value="tRNA-synt_His"/>
    <property type="match status" value="1"/>
</dbReference>
<name>A0A3S7J9Z4_9PROT</name>
<dbReference type="RefSeq" id="WP_108673900.1">
    <property type="nucleotide sequence ID" value="NZ_CP025628.1"/>
</dbReference>
<feature type="binding site" evidence="12">
    <location>
        <begin position="86"/>
        <end position="88"/>
    </location>
    <ligand>
        <name>L-histidine</name>
        <dbReference type="ChEBI" id="CHEBI:57595"/>
    </ligand>
</feature>
<evidence type="ECO:0000256" key="2">
    <source>
        <dbReference type="ARBA" id="ARBA00008226"/>
    </source>
</evidence>
<evidence type="ECO:0000313" key="15">
    <source>
        <dbReference type="Proteomes" id="UP000266796"/>
    </source>
</evidence>
<sequence>MTKDNKIFAVRGMNDVIPKDSFNWNKLETLIQEWLSNYGYLNIKIPILEYTDLFVRGIGEITDIVEKEMYSFNDGINGPSLTMRPEITAGIVRSVIENNLLYDGPKRLYSLGPVFRHERPQSGRYRQFHQIDVEAFGFAGPDIDFEIISMLSHFWQKLEILEYVQLEINSLGDIQERKLHKDALISYFRKYLEYLDQDSKRRLELNPLRILDSKNNNMQEIINNAPKLIDFLGYESKKHFDLLCNFLEKTKVKYLVNHRLVRGLDYYNNTVFEWISDDLGAKSTFCGGGRYDKLIENLGGKSTPAIGFAIGFERLLYIYNKLHKSNINKHELKQCDIYIVYSSTEAYIYGYNIANKLRQLGKSVILHAGNNNFKQQFKKADLSGAIWALIIGEQELLEKTISIKCLRAEHKTNKLEQIKISYEEIINFFTYNQNI</sequence>
<dbReference type="Gene3D" id="3.30.930.10">
    <property type="entry name" value="Bira Bifunctional Protein, Domain 2"/>
    <property type="match status" value="1"/>
</dbReference>
<dbReference type="AlphaFoldDB" id="A0A3S7J9Z4"/>
<keyword evidence="9 11" id="KW-0030">Aminoacyl-tRNA synthetase</keyword>
<evidence type="ECO:0000256" key="8">
    <source>
        <dbReference type="ARBA" id="ARBA00022917"/>
    </source>
</evidence>
<feature type="domain" description="Aminoacyl-transfer RNA synthetases class-II family profile" evidence="13">
    <location>
        <begin position="24"/>
        <end position="323"/>
    </location>
</feature>
<dbReference type="GO" id="GO:0005524">
    <property type="term" value="F:ATP binding"/>
    <property type="evidence" value="ECO:0007669"/>
    <property type="project" value="UniProtKB-UniRule"/>
</dbReference>
<dbReference type="PANTHER" id="PTHR43707">
    <property type="entry name" value="HISTIDYL-TRNA SYNTHETASE"/>
    <property type="match status" value="1"/>
</dbReference>
<keyword evidence="15" id="KW-1185">Reference proteome</keyword>
<dbReference type="Proteomes" id="UP000266796">
    <property type="component" value="Chromosome"/>
</dbReference>
<dbReference type="NCBIfam" id="TIGR00442">
    <property type="entry name" value="hisS"/>
    <property type="match status" value="1"/>
</dbReference>
<dbReference type="GO" id="GO:0005737">
    <property type="term" value="C:cytoplasm"/>
    <property type="evidence" value="ECO:0007669"/>
    <property type="project" value="UniProtKB-SubCell"/>
</dbReference>
<dbReference type="OrthoDB" id="9800814at2"/>
<keyword evidence="5 11" id="KW-0436">Ligase</keyword>
<reference evidence="14 15" key="1">
    <citation type="journal article" date="2018" name="Parasitology">
        <title>The reduced genome of Candidatus Kinetoplastibacterium sorsogonicusi, the endosymbiont of Kentomonas sorsogonicus (Trypanosomatidae): loss of the haem-synthesis pathway.</title>
        <authorList>
            <person name="Silva F.M."/>
            <person name="Kostygov A.Y."/>
            <person name="Spodareva V.V."/>
            <person name="Butenko A."/>
            <person name="Tossou R."/>
            <person name="Lukes J."/>
            <person name="Yurchenko V."/>
            <person name="Alves J.M.P."/>
        </authorList>
    </citation>
    <scope>NUCLEOTIDE SEQUENCE [LARGE SCALE GENOMIC DNA]</scope>
    <source>
        <strain evidence="14 15">MF-08</strain>
    </source>
</reference>
<dbReference type="Gene3D" id="3.40.50.800">
    <property type="entry name" value="Anticodon-binding domain"/>
    <property type="match status" value="1"/>
</dbReference>
<feature type="binding site" evidence="12">
    <location>
        <position position="262"/>
    </location>
    <ligand>
        <name>L-histidine</name>
        <dbReference type="ChEBI" id="CHEBI:57595"/>
    </ligand>
</feature>
<dbReference type="SUPFAM" id="SSF55681">
    <property type="entry name" value="Class II aaRS and biotin synthetases"/>
    <property type="match status" value="1"/>
</dbReference>
<dbReference type="InterPro" id="IPR036621">
    <property type="entry name" value="Anticodon-bd_dom_sf"/>
</dbReference>
<dbReference type="EMBL" id="CP025628">
    <property type="protein sequence ID" value="AWD32493.1"/>
    <property type="molecule type" value="Genomic_DNA"/>
</dbReference>
<dbReference type="PIRSF" id="PIRSF001549">
    <property type="entry name" value="His-tRNA_synth"/>
    <property type="match status" value="1"/>
</dbReference>
<evidence type="ECO:0000256" key="11">
    <source>
        <dbReference type="HAMAP-Rule" id="MF_00127"/>
    </source>
</evidence>
<dbReference type="PANTHER" id="PTHR43707:SF1">
    <property type="entry name" value="HISTIDINE--TRNA LIGASE, MITOCHONDRIAL-RELATED"/>
    <property type="match status" value="1"/>
</dbReference>
<dbReference type="InterPro" id="IPR015807">
    <property type="entry name" value="His-tRNA-ligase"/>
</dbReference>
<keyword evidence="8 11" id="KW-0648">Protein biosynthesis</keyword>
<comment type="catalytic activity">
    <reaction evidence="10 11">
        <text>tRNA(His) + L-histidine + ATP = L-histidyl-tRNA(His) + AMP + diphosphate + H(+)</text>
        <dbReference type="Rhea" id="RHEA:17313"/>
        <dbReference type="Rhea" id="RHEA-COMP:9665"/>
        <dbReference type="Rhea" id="RHEA-COMP:9689"/>
        <dbReference type="ChEBI" id="CHEBI:15378"/>
        <dbReference type="ChEBI" id="CHEBI:30616"/>
        <dbReference type="ChEBI" id="CHEBI:33019"/>
        <dbReference type="ChEBI" id="CHEBI:57595"/>
        <dbReference type="ChEBI" id="CHEBI:78442"/>
        <dbReference type="ChEBI" id="CHEBI:78527"/>
        <dbReference type="ChEBI" id="CHEBI:456215"/>
        <dbReference type="EC" id="6.1.1.21"/>
    </reaction>
</comment>
<dbReference type="PROSITE" id="PS50862">
    <property type="entry name" value="AA_TRNA_LIGASE_II"/>
    <property type="match status" value="1"/>
</dbReference>
<dbReference type="GO" id="GO:0004821">
    <property type="term" value="F:histidine-tRNA ligase activity"/>
    <property type="evidence" value="ECO:0007669"/>
    <property type="project" value="UniProtKB-UniRule"/>
</dbReference>
<dbReference type="InterPro" id="IPR041715">
    <property type="entry name" value="HisRS-like_core"/>
</dbReference>
<proteinExistence type="inferred from homology"/>
<dbReference type="InterPro" id="IPR045864">
    <property type="entry name" value="aa-tRNA-synth_II/BPL/LPL"/>
</dbReference>
<keyword evidence="4 11" id="KW-0963">Cytoplasm</keyword>
<feature type="binding site" evidence="12">
    <location>
        <position position="116"/>
    </location>
    <ligand>
        <name>L-histidine</name>
        <dbReference type="ChEBI" id="CHEBI:57595"/>
    </ligand>
</feature>
<keyword evidence="7 11" id="KW-0067">ATP-binding</keyword>
<dbReference type="InterPro" id="IPR004154">
    <property type="entry name" value="Anticodon-bd"/>
</dbReference>
<evidence type="ECO:0000256" key="1">
    <source>
        <dbReference type="ARBA" id="ARBA00004496"/>
    </source>
</evidence>
<dbReference type="FunFam" id="3.30.930.10:FF:000005">
    <property type="entry name" value="Histidine--tRNA ligase"/>
    <property type="match status" value="1"/>
</dbReference>
<dbReference type="InterPro" id="IPR004516">
    <property type="entry name" value="HisRS/HisZ"/>
</dbReference>
<dbReference type="KEGG" id="kso:CKSOR_00376"/>
<evidence type="ECO:0000256" key="9">
    <source>
        <dbReference type="ARBA" id="ARBA00023146"/>
    </source>
</evidence>
<feature type="binding site" evidence="12">
    <location>
        <begin position="266"/>
        <end position="267"/>
    </location>
    <ligand>
        <name>L-histidine</name>
        <dbReference type="ChEBI" id="CHEBI:57595"/>
    </ligand>
</feature>
<organism evidence="14 15">
    <name type="scientific">Candidatus Kinetoplastidibacterium kentomonadis</name>
    <dbReference type="NCBI Taxonomy" id="1576550"/>
    <lineage>
        <taxon>Bacteria</taxon>
        <taxon>Pseudomonadati</taxon>
        <taxon>Pseudomonadota</taxon>
        <taxon>Betaproteobacteria</taxon>
        <taxon>Candidatus Kinetoplastidibacterium</taxon>
    </lineage>
</organism>
<dbReference type="Pfam" id="PF03129">
    <property type="entry name" value="HGTP_anticodon"/>
    <property type="match status" value="1"/>
</dbReference>
<keyword evidence="6 11" id="KW-0547">Nucleotide-binding</keyword>
<dbReference type="CDD" id="cd00773">
    <property type="entry name" value="HisRS-like_core"/>
    <property type="match status" value="1"/>
</dbReference>
<dbReference type="InterPro" id="IPR006195">
    <property type="entry name" value="aa-tRNA-synth_II"/>
</dbReference>
<evidence type="ECO:0000256" key="5">
    <source>
        <dbReference type="ARBA" id="ARBA00022598"/>
    </source>
</evidence>
<dbReference type="EC" id="6.1.1.21" evidence="11"/>
<evidence type="ECO:0000256" key="12">
    <source>
        <dbReference type="PIRSR" id="PIRSR001549-1"/>
    </source>
</evidence>
<accession>A0A3S7J9Z4</accession>
<evidence type="ECO:0000256" key="6">
    <source>
        <dbReference type="ARBA" id="ARBA00022741"/>
    </source>
</evidence>
<dbReference type="SUPFAM" id="SSF52954">
    <property type="entry name" value="Class II aaRS ABD-related"/>
    <property type="match status" value="1"/>
</dbReference>
<dbReference type="GO" id="GO:0006427">
    <property type="term" value="P:histidyl-tRNA aminoacylation"/>
    <property type="evidence" value="ECO:0007669"/>
    <property type="project" value="UniProtKB-UniRule"/>
</dbReference>